<gene>
    <name evidence="4" type="ORF">P344_02765</name>
</gene>
<evidence type="ECO:0000256" key="2">
    <source>
        <dbReference type="ARBA" id="ARBA00022777"/>
    </source>
</evidence>
<keyword evidence="1" id="KW-0808">Transferase</keyword>
<dbReference type="KEGG" id="smia:P344_02765"/>
<dbReference type="Proteomes" id="UP000019260">
    <property type="component" value="Chromosome"/>
</dbReference>
<dbReference type="PROSITE" id="PS00583">
    <property type="entry name" value="PFKB_KINASES_1"/>
    <property type="match status" value="1"/>
</dbReference>
<organism evidence="4 5">
    <name type="scientific">Spiroplasma mirum ATCC 29335</name>
    <dbReference type="NCBI Taxonomy" id="838561"/>
    <lineage>
        <taxon>Bacteria</taxon>
        <taxon>Bacillati</taxon>
        <taxon>Mycoplasmatota</taxon>
        <taxon>Mollicutes</taxon>
        <taxon>Entomoplasmatales</taxon>
        <taxon>Spiroplasmataceae</taxon>
        <taxon>Spiroplasma</taxon>
    </lineage>
</organism>
<keyword evidence="5" id="KW-1185">Reference proteome</keyword>
<dbReference type="InterPro" id="IPR029056">
    <property type="entry name" value="Ribokinase-like"/>
</dbReference>
<dbReference type="HOGENOM" id="CLU_2332237_0_0_14"/>
<keyword evidence="2" id="KW-0418">Kinase</keyword>
<feature type="domain" description="Carbohydrate kinase PfkB" evidence="3">
    <location>
        <begin position="11"/>
        <end position="87"/>
    </location>
</feature>
<dbReference type="EMBL" id="CP006720">
    <property type="protein sequence ID" value="AHI57898.1"/>
    <property type="molecule type" value="Genomic_DNA"/>
</dbReference>
<accession>W6AKR2</accession>
<dbReference type="AlphaFoldDB" id="W6AKR2"/>
<dbReference type="PANTHER" id="PTHR46566">
    <property type="entry name" value="1-PHOSPHOFRUCTOKINASE-RELATED"/>
    <property type="match status" value="1"/>
</dbReference>
<dbReference type="STRING" id="838561.P344_02765"/>
<evidence type="ECO:0000256" key="1">
    <source>
        <dbReference type="ARBA" id="ARBA00022679"/>
    </source>
</evidence>
<name>W6AKR2_9MOLU</name>
<dbReference type="Pfam" id="PF00294">
    <property type="entry name" value="PfkB"/>
    <property type="match status" value="1"/>
</dbReference>
<protein>
    <recommendedName>
        <fullName evidence="3">Carbohydrate kinase PfkB domain-containing protein</fullName>
    </recommendedName>
</protein>
<dbReference type="Gene3D" id="3.40.1190.20">
    <property type="match status" value="1"/>
</dbReference>
<proteinExistence type="predicted"/>
<dbReference type="RefSeq" id="WP_236681416.1">
    <property type="nucleotide sequence ID" value="NZ_CP002082.1"/>
</dbReference>
<reference evidence="4 5" key="1">
    <citation type="submission" date="2013-09" db="EMBL/GenBank/DDBJ databases">
        <title>Complete genome sequence of Spiroplasma mirum suckling mouse cataract agent.</title>
        <authorList>
            <person name="Landry C.A."/>
            <person name="Bastian F.O."/>
            <person name="Thune R.L."/>
        </authorList>
    </citation>
    <scope>NUCLEOTIDE SEQUENCE [LARGE SCALE GENOMIC DNA]</scope>
    <source>
        <strain evidence="4 5">SMCA</strain>
    </source>
</reference>
<dbReference type="GO" id="GO:0005829">
    <property type="term" value="C:cytosol"/>
    <property type="evidence" value="ECO:0007669"/>
    <property type="project" value="TreeGrafter"/>
</dbReference>
<dbReference type="InterPro" id="IPR002173">
    <property type="entry name" value="Carboh/pur_kinase_PfkB_CS"/>
</dbReference>
<dbReference type="eggNOG" id="COG1105">
    <property type="taxonomic scope" value="Bacteria"/>
</dbReference>
<evidence type="ECO:0000313" key="4">
    <source>
        <dbReference type="EMBL" id="AHI57898.1"/>
    </source>
</evidence>
<evidence type="ECO:0000313" key="5">
    <source>
        <dbReference type="Proteomes" id="UP000019260"/>
    </source>
</evidence>
<dbReference type="PANTHER" id="PTHR46566:SF1">
    <property type="entry name" value="1-PHOSPHOFRUCTOKINASE"/>
    <property type="match status" value="1"/>
</dbReference>
<dbReference type="PATRIC" id="fig|838561.3.peg.533"/>
<dbReference type="InterPro" id="IPR011611">
    <property type="entry name" value="PfkB_dom"/>
</dbReference>
<sequence>MIYTLTLNSAVDWIVETETFSLGVTNKALNEYEVLGGKGINVSVMLKNLGYETTVLGWMGQDSKLEFLNYLKAKNIDSNFVEVAGQGPGKFKNKKLNY</sequence>
<dbReference type="GO" id="GO:0008443">
    <property type="term" value="F:phosphofructokinase activity"/>
    <property type="evidence" value="ECO:0007669"/>
    <property type="project" value="TreeGrafter"/>
</dbReference>
<evidence type="ECO:0000259" key="3">
    <source>
        <dbReference type="Pfam" id="PF00294"/>
    </source>
</evidence>
<dbReference type="SUPFAM" id="SSF53613">
    <property type="entry name" value="Ribokinase-like"/>
    <property type="match status" value="1"/>
</dbReference>